<gene>
    <name evidence="1" type="ORF">L6164_032157</name>
</gene>
<reference evidence="1 2" key="1">
    <citation type="journal article" date="2022" name="DNA Res.">
        <title>Chromosomal-level genome assembly of the orchid tree Bauhinia variegata (Leguminosae; Cercidoideae) supports the allotetraploid origin hypothesis of Bauhinia.</title>
        <authorList>
            <person name="Zhong Y."/>
            <person name="Chen Y."/>
            <person name="Zheng D."/>
            <person name="Pang J."/>
            <person name="Liu Y."/>
            <person name="Luo S."/>
            <person name="Meng S."/>
            <person name="Qian L."/>
            <person name="Wei D."/>
            <person name="Dai S."/>
            <person name="Zhou R."/>
        </authorList>
    </citation>
    <scope>NUCLEOTIDE SEQUENCE [LARGE SCALE GENOMIC DNA]</scope>
    <source>
        <strain evidence="1">BV-YZ2020</strain>
    </source>
</reference>
<comment type="caution">
    <text evidence="1">The sequence shown here is derived from an EMBL/GenBank/DDBJ whole genome shotgun (WGS) entry which is preliminary data.</text>
</comment>
<name>A0ACB9KMW3_BAUVA</name>
<accession>A0ACB9KMW3</accession>
<organism evidence="1 2">
    <name type="scientific">Bauhinia variegata</name>
    <name type="common">Purple orchid tree</name>
    <name type="synonym">Phanera variegata</name>
    <dbReference type="NCBI Taxonomy" id="167791"/>
    <lineage>
        <taxon>Eukaryota</taxon>
        <taxon>Viridiplantae</taxon>
        <taxon>Streptophyta</taxon>
        <taxon>Embryophyta</taxon>
        <taxon>Tracheophyta</taxon>
        <taxon>Spermatophyta</taxon>
        <taxon>Magnoliopsida</taxon>
        <taxon>eudicotyledons</taxon>
        <taxon>Gunneridae</taxon>
        <taxon>Pentapetalae</taxon>
        <taxon>rosids</taxon>
        <taxon>fabids</taxon>
        <taxon>Fabales</taxon>
        <taxon>Fabaceae</taxon>
        <taxon>Cercidoideae</taxon>
        <taxon>Cercideae</taxon>
        <taxon>Bauhiniinae</taxon>
        <taxon>Bauhinia</taxon>
    </lineage>
</organism>
<dbReference type="Proteomes" id="UP000828941">
    <property type="component" value="Chromosome 13"/>
</dbReference>
<evidence type="ECO:0000313" key="2">
    <source>
        <dbReference type="Proteomes" id="UP000828941"/>
    </source>
</evidence>
<protein>
    <submittedName>
        <fullName evidence="1">Uncharacterized protein</fullName>
    </submittedName>
</protein>
<proteinExistence type="predicted"/>
<sequence length="825" mass="92922">MAKVFLRKSGQEQEDGWDSLYVFGICKAWKVLPEIGCIQTGCLEIVSDKRNSIFYQPEFEEDLLSCAWKTWTIGAPLQFLDPSLRGYPRNEIIRYPLNYFRSAPEPHRAEAWKPRKLKKERNFELSKYERAKQKKPPANTRRLELPFRLLHAHLLRRPQKAYAMGLVSLGLVCFSCLLVILNAQPDFRYSYCLSDNYTTNSMYETNLNTLLSNLTSNTEIDYGFYNLSYGPNSDRVNAFGLCRGDVKPSNCRSCLENSRVLLPQKCPVQKAAIGGYDECMLYYSNRSISGLVEPFTIYMWSVGNASEWNQYNQVVRDLLDKITSAAASGDSHLKFAAANATGPRSQDIYGSVQCKPDLSEQECSSCLTGAISEISECCNGKLGGRVIKPNCNFRFENYLFYEFSTDAPTPASSPQNSAPPSPPFVPTNTTSSQGKNKRLRIIIAIVVPIVAIVVLLIFLCISRARKPRKDSEGEAETENDIKPTDSIQFEFRTIQVATNNFSNANKLGQGGFGPVYKGKLSNGQEVAIKRLSRTSGQGDNEFKNEVLLMAKLQHRNLVRLHGFCLEGKERILVYEFLPNKSLDYFIFDPIKCLLLDWKRRYKIIEGIIQGLIYLHEDSQLRIIHRDLKVSNILLDANLNPKISDFGMAKLFDVDQTHGNTTKIAGTYGYMAPEYAVYGKFSIKSDVFSFGMLVLEIINGRKNSGSRNENVEHLPSIAWKNWRRGTTSKIVDPTLDEGSMNEIMRCIQIGLLCVQEKAVDRPTLASVLLMLEGHSVSLPVPSRPAFFMKNATLSETNIYSGASSTLPTDLIDASRNDVSITELYPR</sequence>
<dbReference type="EMBL" id="CM039438">
    <property type="protein sequence ID" value="KAI4298622.1"/>
    <property type="molecule type" value="Genomic_DNA"/>
</dbReference>
<keyword evidence="2" id="KW-1185">Reference proteome</keyword>
<evidence type="ECO:0000313" key="1">
    <source>
        <dbReference type="EMBL" id="KAI4298622.1"/>
    </source>
</evidence>